<organism evidence="2 3">
    <name type="scientific">Qipengyuania flava</name>
    <dbReference type="NCBI Taxonomy" id="192812"/>
    <lineage>
        <taxon>Bacteria</taxon>
        <taxon>Pseudomonadati</taxon>
        <taxon>Pseudomonadota</taxon>
        <taxon>Alphaproteobacteria</taxon>
        <taxon>Sphingomonadales</taxon>
        <taxon>Erythrobacteraceae</taxon>
        <taxon>Qipengyuania</taxon>
    </lineage>
</organism>
<proteinExistence type="predicted"/>
<accession>A0A3T1CJ22</accession>
<feature type="signal peptide" evidence="1">
    <location>
        <begin position="1"/>
        <end position="23"/>
    </location>
</feature>
<gene>
    <name evidence="2" type="ORF">EKJ_18360</name>
</gene>
<sequence>MRKQLALASLAVLAAAAATPARADVVIGPRVSYYFDNSNLRTTGIDAGLEEGDALAPADITVLRTAFGVEPELASIGESEGVLADQIGYPMVGAMVNFGDDRDRFTLTAMYGSGEGDVALSAAVSRTLTLGDSQFVDLLNFDAKAVSNTDRLDVELTWQRRQSESFALLGGLRYERLESSFTGDLRIVQSAAIPTVIALARAAAAGDPPPAGVPSISPVTAGVRQDGTIETFSARGGVTAFVPVGDSAVAFFNGMLQASYRPDYDVVTQVIDPAGVFSDRVASRDEGELSFGPDVSVGAQFILSQNLALDLRYRAVLFFPLSGAESFSDARVNHGVNLGLSLRL</sequence>
<evidence type="ECO:0000256" key="1">
    <source>
        <dbReference type="SAM" id="SignalP"/>
    </source>
</evidence>
<evidence type="ECO:0000313" key="2">
    <source>
        <dbReference type="EMBL" id="BBI20989.1"/>
    </source>
</evidence>
<dbReference type="EMBL" id="AP019389">
    <property type="protein sequence ID" value="BBI20989.1"/>
    <property type="molecule type" value="Genomic_DNA"/>
</dbReference>
<name>A0A3T1CJ22_9SPHN</name>
<keyword evidence="1" id="KW-0732">Signal</keyword>
<feature type="chain" id="PRO_5019458271" evidence="1">
    <location>
        <begin position="24"/>
        <end position="344"/>
    </location>
</feature>
<protein>
    <submittedName>
        <fullName evidence="2">Uncharacterized protein</fullName>
    </submittedName>
</protein>
<dbReference type="AlphaFoldDB" id="A0A3T1CJ22"/>
<keyword evidence="3" id="KW-1185">Reference proteome</keyword>
<dbReference type="Proteomes" id="UP000290057">
    <property type="component" value="Chromosome"/>
</dbReference>
<reference evidence="2 3" key="1">
    <citation type="submission" date="2019-01" db="EMBL/GenBank/DDBJ databases">
        <title>Complete genome sequence of Erythrobacter flavus KJ5.</title>
        <authorList>
            <person name="Kanesaki Y."/>
            <person name="Brotosudarmo T."/>
            <person name="Moriuchi R."/>
            <person name="Awai K."/>
        </authorList>
    </citation>
    <scope>NUCLEOTIDE SEQUENCE [LARGE SCALE GENOMIC DNA]</scope>
    <source>
        <strain evidence="2 3">KJ5</strain>
    </source>
</reference>
<evidence type="ECO:0000313" key="3">
    <source>
        <dbReference type="Proteomes" id="UP000290057"/>
    </source>
</evidence>
<dbReference type="RefSeq" id="WP_130586648.1">
    <property type="nucleotide sequence ID" value="NZ_AP019389.1"/>
</dbReference>